<accession>A0A9P0QNQ6</accession>
<keyword evidence="2" id="KW-1133">Transmembrane helix</keyword>
<feature type="transmembrane region" description="Helical" evidence="2">
    <location>
        <begin position="197"/>
        <end position="221"/>
    </location>
</feature>
<dbReference type="AlphaFoldDB" id="A0A9P0QNQ6"/>
<evidence type="ECO:0000313" key="4">
    <source>
        <dbReference type="Proteomes" id="UP000837801"/>
    </source>
</evidence>
<evidence type="ECO:0000313" key="3">
    <source>
        <dbReference type="EMBL" id="CAH2352609.1"/>
    </source>
</evidence>
<comment type="caution">
    <text evidence="3">The sequence shown here is derived from an EMBL/GenBank/DDBJ whole genome shotgun (WGS) entry which is preliminary data.</text>
</comment>
<evidence type="ECO:0000256" key="1">
    <source>
        <dbReference type="SAM" id="MobiDB-lite"/>
    </source>
</evidence>
<gene>
    <name evidence="3" type="ORF">CLIB1423_07S03466</name>
</gene>
<evidence type="ECO:0000256" key="2">
    <source>
        <dbReference type="SAM" id="Phobius"/>
    </source>
</evidence>
<dbReference type="EMBL" id="CAKXYY010000007">
    <property type="protein sequence ID" value="CAH2352609.1"/>
    <property type="molecule type" value="Genomic_DNA"/>
</dbReference>
<name>A0A9P0QNQ6_9ASCO</name>
<dbReference type="Proteomes" id="UP000837801">
    <property type="component" value="Unassembled WGS sequence"/>
</dbReference>
<protein>
    <submittedName>
        <fullName evidence="3">Uncharacterized protein</fullName>
    </submittedName>
</protein>
<sequence length="222" mass="25536">MSSKYTPLVDQDSDLPPYELVSPSTQAAPVGSSEVLTPISEPEQAPLSSIALSPPQPPKQSKSFAQNIINFFTIDKAYTFRIKSSLVEERVFIFKYSPKDGFQKFRDLIVEKVRETTTGAPSEFNPFLVGYLNGRDLITISSDEEFMLYINSQFHNKKSCKRNKRKLERKMVELFVYETEDHLKLTSEFERKRRVRALLVVFIVVYAITFLTSFFGARFFLS</sequence>
<feature type="region of interest" description="Disordered" evidence="1">
    <location>
        <begin position="1"/>
        <end position="61"/>
    </location>
</feature>
<keyword evidence="4" id="KW-1185">Reference proteome</keyword>
<keyword evidence="2" id="KW-0472">Membrane</keyword>
<organism evidence="3 4">
    <name type="scientific">[Candida] railenensis</name>
    <dbReference type="NCBI Taxonomy" id="45579"/>
    <lineage>
        <taxon>Eukaryota</taxon>
        <taxon>Fungi</taxon>
        <taxon>Dikarya</taxon>
        <taxon>Ascomycota</taxon>
        <taxon>Saccharomycotina</taxon>
        <taxon>Pichiomycetes</taxon>
        <taxon>Debaryomycetaceae</taxon>
        <taxon>Kurtzmaniella</taxon>
    </lineage>
</organism>
<keyword evidence="2" id="KW-0812">Transmembrane</keyword>
<reference evidence="3" key="1">
    <citation type="submission" date="2022-03" db="EMBL/GenBank/DDBJ databases">
        <authorList>
            <person name="Legras J.-L."/>
            <person name="Devillers H."/>
            <person name="Grondin C."/>
        </authorList>
    </citation>
    <scope>NUCLEOTIDE SEQUENCE</scope>
    <source>
        <strain evidence="3">CLIB 1423</strain>
    </source>
</reference>
<proteinExistence type="predicted"/>